<accession>A0AAV3X7B3</accession>
<dbReference type="InterPro" id="IPR029058">
    <property type="entry name" value="AB_hydrolase_fold"/>
</dbReference>
<dbReference type="GO" id="GO:0005737">
    <property type="term" value="C:cytoplasm"/>
    <property type="evidence" value="ECO:0007669"/>
    <property type="project" value="TreeGrafter"/>
</dbReference>
<dbReference type="SUPFAM" id="SSF47336">
    <property type="entry name" value="ACP-like"/>
    <property type="match status" value="1"/>
</dbReference>
<dbReference type="Pfam" id="PF00975">
    <property type="entry name" value="Thioesterase"/>
    <property type="match status" value="1"/>
</dbReference>
<dbReference type="InterPro" id="IPR001031">
    <property type="entry name" value="Thioesterase"/>
</dbReference>
<sequence length="914" mass="102328">MKPTELLVELSQRGVKLWVEDDQLCIKAPKGVLTGELRDSLVEHKPEILALLQKSLNANTSNQTILPISRDADLPLSLAQQRLWSLDRLVPDTSVYNLPLAFRLEGSLDVAAMEKSVGEIARRHEILRTKFPGVDGKPVQKISSATTFHLPVIDLQNLPQNQREVQATQMASKEAQQPFNLAEGPLWRVKLLRLAEEEHWLLVTLHHIVADGWSLTLFLRELSAHYKASPLPELPIQYADFASWHRQWVQGEAIKSQLNYWQQHLGDSIAPLHLPADRPASIIQTYRGAIQRLVLAKNLTDDLKSLSQREGVSLFVTLLMAFKTLLNRYTGQEDIVVCSPVLGRNQSEIEGLIGYFNNILPLRTDLSGNPSFQDLLRRGSQVTTAAYEHQDLPFQELAELVRTPLNRVIVGLQKAPDRVLDLPGITASRLDVHRGMVDFDLSLFVEENGDILTVVMEYKTDLFDGTTICQMLENYQNLLQSFVVDTQQQILSLPRLKGTQTERLIDENGVSDSCDQAQKQIFVAPRNGLEIQLIKIWEKVLDIQPIGIRDNFFSDLGGTSLLAVKLFAEIEKAFNKNLPLSTLLQAPTVEQFANLISQEEWSGSWSSLVPIQTGGSKPPLFCIHAVGGNVLTYVALARHLGSDQPVYGIQAQGIDGKGTFHNSLEEMADHYIKAIPTVQPEGPYFLAGLSGGGIIAFEMSQQLVAQGEKVALLALFDSYNPEYLRARCIADDKYRTENFSITRSILERLGWYWQLQAQLKRGLRVLSHFSQLEPQEKLSYLLEKANKFKEKTQLMLELIAYKLDPRPGRSLPYLMREAAITNTYNKVVFSYTPKVYPGKVTLFRASESVFISSEGGDSDELGWDKVAAGGLEIHKVPGDHTSLVAEPHVRVLAPKLKACIDRSVNPAHQSSCLI</sequence>
<keyword evidence="6" id="KW-1185">Reference proteome</keyword>
<dbReference type="InterPro" id="IPR020806">
    <property type="entry name" value="PKS_PP-bd"/>
</dbReference>
<dbReference type="PANTHER" id="PTHR45527">
    <property type="entry name" value="NONRIBOSOMAL PEPTIDE SYNTHETASE"/>
    <property type="match status" value="1"/>
</dbReference>
<dbReference type="Gene3D" id="1.10.1200.10">
    <property type="entry name" value="ACP-like"/>
    <property type="match status" value="1"/>
</dbReference>
<dbReference type="Pfam" id="PF00668">
    <property type="entry name" value="Condensation"/>
    <property type="match status" value="1"/>
</dbReference>
<proteinExistence type="predicted"/>
<dbReference type="SMART" id="SM00823">
    <property type="entry name" value="PKS_PP"/>
    <property type="match status" value="1"/>
</dbReference>
<dbReference type="PANTHER" id="PTHR45527:SF1">
    <property type="entry name" value="FATTY ACID SYNTHASE"/>
    <property type="match status" value="1"/>
</dbReference>
<dbReference type="SUPFAM" id="SSF52777">
    <property type="entry name" value="CoA-dependent acyltransferases"/>
    <property type="match status" value="2"/>
</dbReference>
<evidence type="ECO:0000256" key="2">
    <source>
        <dbReference type="ARBA" id="ARBA00022450"/>
    </source>
</evidence>
<dbReference type="InterPro" id="IPR023213">
    <property type="entry name" value="CAT-like_dom_sf"/>
</dbReference>
<dbReference type="GO" id="GO:0043041">
    <property type="term" value="P:amino acid activation for nonribosomal peptide biosynthetic process"/>
    <property type="evidence" value="ECO:0007669"/>
    <property type="project" value="TreeGrafter"/>
</dbReference>
<dbReference type="CDD" id="cd19531">
    <property type="entry name" value="LCL_NRPS-like"/>
    <property type="match status" value="1"/>
</dbReference>
<dbReference type="GO" id="GO:0003824">
    <property type="term" value="F:catalytic activity"/>
    <property type="evidence" value="ECO:0007669"/>
    <property type="project" value="InterPro"/>
</dbReference>
<dbReference type="InterPro" id="IPR036736">
    <property type="entry name" value="ACP-like_sf"/>
</dbReference>
<organism evidence="5 6">
    <name type="scientific">Microseira wollei NIES-4236</name>
    <dbReference type="NCBI Taxonomy" id="2530354"/>
    <lineage>
        <taxon>Bacteria</taxon>
        <taxon>Bacillati</taxon>
        <taxon>Cyanobacteriota</taxon>
        <taxon>Cyanophyceae</taxon>
        <taxon>Oscillatoriophycideae</taxon>
        <taxon>Aerosakkonematales</taxon>
        <taxon>Aerosakkonemataceae</taxon>
        <taxon>Microseira</taxon>
    </lineage>
</organism>
<dbReference type="Proteomes" id="UP001050975">
    <property type="component" value="Unassembled WGS sequence"/>
</dbReference>
<dbReference type="GO" id="GO:0031177">
    <property type="term" value="F:phosphopantetheine binding"/>
    <property type="evidence" value="ECO:0007669"/>
    <property type="project" value="InterPro"/>
</dbReference>
<keyword evidence="2" id="KW-0596">Phosphopantetheine</keyword>
<protein>
    <submittedName>
        <fullName evidence="5">Peptide synthetase</fullName>
    </submittedName>
</protein>
<dbReference type="Gene3D" id="1.10.10.1830">
    <property type="entry name" value="Non-ribosomal peptide synthase, adenylation domain"/>
    <property type="match status" value="1"/>
</dbReference>
<dbReference type="GO" id="GO:0008610">
    <property type="term" value="P:lipid biosynthetic process"/>
    <property type="evidence" value="ECO:0007669"/>
    <property type="project" value="UniProtKB-ARBA"/>
</dbReference>
<dbReference type="InterPro" id="IPR001242">
    <property type="entry name" value="Condensation_dom"/>
</dbReference>
<dbReference type="Gene3D" id="3.30.559.10">
    <property type="entry name" value="Chloramphenicol acetyltransferase-like domain"/>
    <property type="match status" value="1"/>
</dbReference>
<comment type="caution">
    <text evidence="5">The sequence shown here is derived from an EMBL/GenBank/DDBJ whole genome shotgun (WGS) entry which is preliminary data.</text>
</comment>
<dbReference type="InterPro" id="IPR041464">
    <property type="entry name" value="TubC_N"/>
</dbReference>
<evidence type="ECO:0000313" key="5">
    <source>
        <dbReference type="EMBL" id="GET36209.1"/>
    </source>
</evidence>
<dbReference type="AlphaFoldDB" id="A0AAV3X7B3"/>
<dbReference type="PROSITE" id="PS50075">
    <property type="entry name" value="CARRIER"/>
    <property type="match status" value="1"/>
</dbReference>
<dbReference type="EMBL" id="BLAY01000010">
    <property type="protein sequence ID" value="GET36209.1"/>
    <property type="molecule type" value="Genomic_DNA"/>
</dbReference>
<dbReference type="Gene3D" id="3.30.559.30">
    <property type="entry name" value="Nonribosomal peptide synthetase, condensation domain"/>
    <property type="match status" value="1"/>
</dbReference>
<keyword evidence="3" id="KW-0597">Phosphoprotein</keyword>
<dbReference type="InterPro" id="IPR044894">
    <property type="entry name" value="TubC_N_sf"/>
</dbReference>
<evidence type="ECO:0000259" key="4">
    <source>
        <dbReference type="PROSITE" id="PS50075"/>
    </source>
</evidence>
<dbReference type="SUPFAM" id="SSF53474">
    <property type="entry name" value="alpha/beta-Hydrolases"/>
    <property type="match status" value="1"/>
</dbReference>
<evidence type="ECO:0000313" key="6">
    <source>
        <dbReference type="Proteomes" id="UP001050975"/>
    </source>
</evidence>
<feature type="domain" description="Carrier" evidence="4">
    <location>
        <begin position="524"/>
        <end position="600"/>
    </location>
</feature>
<dbReference type="RefSeq" id="WP_226575482.1">
    <property type="nucleotide sequence ID" value="NZ_BLAY01000010.1"/>
</dbReference>
<dbReference type="GO" id="GO:0044550">
    <property type="term" value="P:secondary metabolite biosynthetic process"/>
    <property type="evidence" value="ECO:0007669"/>
    <property type="project" value="TreeGrafter"/>
</dbReference>
<dbReference type="Gene3D" id="3.40.50.1820">
    <property type="entry name" value="alpha/beta hydrolase"/>
    <property type="match status" value="1"/>
</dbReference>
<name>A0AAV3X7B3_9CYAN</name>
<gene>
    <name evidence="5" type="ORF">MiSe_09570</name>
</gene>
<dbReference type="FunFam" id="3.30.559.10:FF:000012">
    <property type="entry name" value="Non-ribosomal peptide synthetase"/>
    <property type="match status" value="1"/>
</dbReference>
<dbReference type="Pfam" id="PF18563">
    <property type="entry name" value="TubC_N"/>
    <property type="match status" value="1"/>
</dbReference>
<comment type="cofactor">
    <cofactor evidence="1">
        <name>pantetheine 4'-phosphate</name>
        <dbReference type="ChEBI" id="CHEBI:47942"/>
    </cofactor>
</comment>
<dbReference type="InterPro" id="IPR009081">
    <property type="entry name" value="PP-bd_ACP"/>
</dbReference>
<evidence type="ECO:0000256" key="1">
    <source>
        <dbReference type="ARBA" id="ARBA00001957"/>
    </source>
</evidence>
<evidence type="ECO:0000256" key="3">
    <source>
        <dbReference type="ARBA" id="ARBA00022553"/>
    </source>
</evidence>
<dbReference type="Pfam" id="PF00550">
    <property type="entry name" value="PP-binding"/>
    <property type="match status" value="1"/>
</dbReference>
<reference evidence="5" key="1">
    <citation type="submission" date="2019-10" db="EMBL/GenBank/DDBJ databases">
        <title>Draft genome sequece of Microseira wollei NIES-4236.</title>
        <authorList>
            <person name="Yamaguchi H."/>
            <person name="Suzuki S."/>
            <person name="Kawachi M."/>
        </authorList>
    </citation>
    <scope>NUCLEOTIDE SEQUENCE</scope>
    <source>
        <strain evidence="5">NIES-4236</strain>
    </source>
</reference>